<evidence type="ECO:0000256" key="5">
    <source>
        <dbReference type="SAM" id="SignalP"/>
    </source>
</evidence>
<name>A0A0M4TMR0_9BACT</name>
<dbReference type="Pfam" id="PF08238">
    <property type="entry name" value="Sel1"/>
    <property type="match status" value="3"/>
</dbReference>
<accession>A0A0M4TMR0</accession>
<dbReference type="PANTHER" id="PTHR45011:SF1">
    <property type="entry name" value="DAP3-BINDING CELL DEATH ENHANCER 1"/>
    <property type="match status" value="1"/>
</dbReference>
<comment type="catalytic activity">
    <reaction evidence="1">
        <text>a beta-lactam + H2O = a substituted beta-amino acid</text>
        <dbReference type="Rhea" id="RHEA:20401"/>
        <dbReference type="ChEBI" id="CHEBI:15377"/>
        <dbReference type="ChEBI" id="CHEBI:35627"/>
        <dbReference type="ChEBI" id="CHEBI:140347"/>
        <dbReference type="EC" id="3.5.2.6"/>
    </reaction>
</comment>
<dbReference type="GO" id="GO:0008800">
    <property type="term" value="F:beta-lactamase activity"/>
    <property type="evidence" value="ECO:0007669"/>
    <property type="project" value="UniProtKB-EC"/>
</dbReference>
<dbReference type="SMART" id="SM00671">
    <property type="entry name" value="SEL1"/>
    <property type="match status" value="3"/>
</dbReference>
<gene>
    <name evidence="6" type="ORF">CCON33237_0856</name>
</gene>
<dbReference type="AlphaFoldDB" id="A0A0M4TMR0"/>
<evidence type="ECO:0000313" key="7">
    <source>
        <dbReference type="Proteomes" id="UP000066049"/>
    </source>
</evidence>
<dbReference type="PATRIC" id="fig|199.248.peg.889"/>
<keyword evidence="5" id="KW-0732">Signal</keyword>
<organism evidence="6 7">
    <name type="scientific">Campylobacter concisus</name>
    <dbReference type="NCBI Taxonomy" id="199"/>
    <lineage>
        <taxon>Bacteria</taxon>
        <taxon>Pseudomonadati</taxon>
        <taxon>Campylobacterota</taxon>
        <taxon>Epsilonproteobacteria</taxon>
        <taxon>Campylobacterales</taxon>
        <taxon>Campylobacteraceae</taxon>
        <taxon>Campylobacter</taxon>
    </lineage>
</organism>
<dbReference type="GeneID" id="28662532"/>
<proteinExistence type="predicted"/>
<dbReference type="Proteomes" id="UP000066049">
    <property type="component" value="Chromosome"/>
</dbReference>
<sequence length="183" mass="20849">MKKFIIFVFSVLLFWGCSLDQISQNFGLSEPPLDPEVEQIADAIYLYNEGNYPKACKRFYDYAKDGNVLAMQQTGICFRDGKGFSKDILRALFWFETAGRYGNIDGLRSAGYIYEYGLGVNKNLEKAIYFYEKATSLGSSEASYDLGLIYLGKNNYKKARIYLDEACFKGKEGACTKLKEMKF</sequence>
<evidence type="ECO:0000256" key="2">
    <source>
        <dbReference type="ARBA" id="ARBA00012865"/>
    </source>
</evidence>
<dbReference type="GO" id="GO:0046677">
    <property type="term" value="P:response to antibiotic"/>
    <property type="evidence" value="ECO:0007669"/>
    <property type="project" value="UniProtKB-KW"/>
</dbReference>
<dbReference type="SUPFAM" id="SSF81901">
    <property type="entry name" value="HCP-like"/>
    <property type="match status" value="1"/>
</dbReference>
<dbReference type="KEGG" id="ccoc:CCON33237_0856"/>
<evidence type="ECO:0000256" key="4">
    <source>
        <dbReference type="ARBA" id="ARBA00023251"/>
    </source>
</evidence>
<dbReference type="EC" id="3.5.2.6" evidence="2"/>
<dbReference type="EMBL" id="CP012541">
    <property type="protein sequence ID" value="ALF47539.1"/>
    <property type="molecule type" value="Genomic_DNA"/>
</dbReference>
<dbReference type="PANTHER" id="PTHR45011">
    <property type="entry name" value="DAP3-BINDING CELL DEATH ENHANCER 1"/>
    <property type="match status" value="1"/>
</dbReference>
<dbReference type="InterPro" id="IPR006597">
    <property type="entry name" value="Sel1-like"/>
</dbReference>
<protein>
    <recommendedName>
        <fullName evidence="2">beta-lactamase</fullName>
        <ecNumber evidence="2">3.5.2.6</ecNumber>
    </recommendedName>
</protein>
<dbReference type="InterPro" id="IPR011990">
    <property type="entry name" value="TPR-like_helical_dom_sf"/>
</dbReference>
<dbReference type="InterPro" id="IPR052748">
    <property type="entry name" value="ISR_Activator"/>
</dbReference>
<keyword evidence="4" id="KW-0046">Antibiotic resistance</keyword>
<dbReference type="RefSeq" id="WP_054196550.1">
    <property type="nucleotide sequence ID" value="NZ_CABMKQ010000060.1"/>
</dbReference>
<dbReference type="Gene3D" id="1.25.40.10">
    <property type="entry name" value="Tetratricopeptide repeat domain"/>
    <property type="match status" value="1"/>
</dbReference>
<feature type="chain" id="PRO_5005802207" description="beta-lactamase" evidence="5">
    <location>
        <begin position="21"/>
        <end position="183"/>
    </location>
</feature>
<evidence type="ECO:0000256" key="3">
    <source>
        <dbReference type="ARBA" id="ARBA00023157"/>
    </source>
</evidence>
<reference evidence="7" key="1">
    <citation type="submission" date="2015-08" db="EMBL/GenBank/DDBJ databases">
        <title>Comparative genomics of the Campylobacter concisus group.</title>
        <authorList>
            <person name="Miller W.G."/>
            <person name="Yee E."/>
            <person name="Chapman M.H."/>
            <person name="Huynh S."/>
            <person name="Bono J.L."/>
            <person name="On S.L.W."/>
            <person name="St Leger J."/>
            <person name="Foster G."/>
            <person name="Parker C.T."/>
        </authorList>
    </citation>
    <scope>NUCLEOTIDE SEQUENCE [LARGE SCALE GENOMIC DNA]</scope>
    <source>
        <strain evidence="7">ATCC 33237</strain>
    </source>
</reference>
<evidence type="ECO:0000256" key="1">
    <source>
        <dbReference type="ARBA" id="ARBA00001526"/>
    </source>
</evidence>
<feature type="signal peptide" evidence="5">
    <location>
        <begin position="1"/>
        <end position="20"/>
    </location>
</feature>
<keyword evidence="3" id="KW-1015">Disulfide bond</keyword>
<evidence type="ECO:0000313" key="6">
    <source>
        <dbReference type="EMBL" id="ALF47539.1"/>
    </source>
</evidence>